<proteinExistence type="predicted"/>
<organism evidence="2">
    <name type="scientific">Siphoviridae sp. cteRK31</name>
    <dbReference type="NCBI Taxonomy" id="2826405"/>
    <lineage>
        <taxon>Viruses</taxon>
        <taxon>Duplodnaviria</taxon>
        <taxon>Heunggongvirae</taxon>
        <taxon>Uroviricota</taxon>
        <taxon>Caudoviricetes</taxon>
    </lineage>
</organism>
<evidence type="ECO:0000313" key="2">
    <source>
        <dbReference type="EMBL" id="DAD82801.1"/>
    </source>
</evidence>
<keyword evidence="1" id="KW-0812">Transmembrane</keyword>
<protein>
    <submittedName>
        <fullName evidence="2">Uncharacterized protein</fullName>
    </submittedName>
</protein>
<feature type="transmembrane region" description="Helical" evidence="1">
    <location>
        <begin position="12"/>
        <end position="30"/>
    </location>
</feature>
<reference evidence="2" key="1">
    <citation type="journal article" date="2021" name="Proc. Natl. Acad. Sci. U.S.A.">
        <title>A Catalog of Tens of Thousands of Viruses from Human Metagenomes Reveals Hidden Associations with Chronic Diseases.</title>
        <authorList>
            <person name="Tisza M.J."/>
            <person name="Buck C.B."/>
        </authorList>
    </citation>
    <scope>NUCLEOTIDE SEQUENCE</scope>
    <source>
        <strain evidence="2">CteRK31</strain>
    </source>
</reference>
<name>A0A8S5MKC7_9CAUD</name>
<evidence type="ECO:0000256" key="1">
    <source>
        <dbReference type="SAM" id="Phobius"/>
    </source>
</evidence>
<keyword evidence="1" id="KW-1133">Transmembrane helix</keyword>
<keyword evidence="1" id="KW-0472">Membrane</keyword>
<dbReference type="EMBL" id="BK014924">
    <property type="protein sequence ID" value="DAD82801.1"/>
    <property type="molecule type" value="Genomic_DNA"/>
</dbReference>
<accession>A0A8S5MKC7</accession>
<sequence length="33" mass="3907">MLIYINQSALRRGFIFNFRWLMFAAIVAQLCQA</sequence>